<dbReference type="EMBL" id="OX459119">
    <property type="protein sequence ID" value="CAI9093507.1"/>
    <property type="molecule type" value="Genomic_DNA"/>
</dbReference>
<proteinExistence type="predicted"/>
<protein>
    <submittedName>
        <fullName evidence="1">OLC1v1029016C1</fullName>
    </submittedName>
</protein>
<gene>
    <name evidence="1" type="ORF">OLC1_LOCUS4899</name>
</gene>
<evidence type="ECO:0000313" key="1">
    <source>
        <dbReference type="EMBL" id="CAI9093507.1"/>
    </source>
</evidence>
<reference evidence="1" key="1">
    <citation type="submission" date="2023-03" db="EMBL/GenBank/DDBJ databases">
        <authorList>
            <person name="Julca I."/>
        </authorList>
    </citation>
    <scope>NUCLEOTIDE SEQUENCE</scope>
</reference>
<name>A0AAV1CFX6_OLDCO</name>
<dbReference type="Proteomes" id="UP001161247">
    <property type="component" value="Chromosome 2"/>
</dbReference>
<organism evidence="1 2">
    <name type="scientific">Oldenlandia corymbosa var. corymbosa</name>
    <dbReference type="NCBI Taxonomy" id="529605"/>
    <lineage>
        <taxon>Eukaryota</taxon>
        <taxon>Viridiplantae</taxon>
        <taxon>Streptophyta</taxon>
        <taxon>Embryophyta</taxon>
        <taxon>Tracheophyta</taxon>
        <taxon>Spermatophyta</taxon>
        <taxon>Magnoliopsida</taxon>
        <taxon>eudicotyledons</taxon>
        <taxon>Gunneridae</taxon>
        <taxon>Pentapetalae</taxon>
        <taxon>asterids</taxon>
        <taxon>lamiids</taxon>
        <taxon>Gentianales</taxon>
        <taxon>Rubiaceae</taxon>
        <taxon>Rubioideae</taxon>
        <taxon>Spermacoceae</taxon>
        <taxon>Hedyotis-Oldenlandia complex</taxon>
        <taxon>Oldenlandia</taxon>
    </lineage>
</organism>
<accession>A0AAV1CFX6</accession>
<dbReference type="AlphaFoldDB" id="A0AAV1CFX6"/>
<evidence type="ECO:0000313" key="2">
    <source>
        <dbReference type="Proteomes" id="UP001161247"/>
    </source>
</evidence>
<keyword evidence="2" id="KW-1185">Reference proteome</keyword>
<sequence>MILDPAKPSLIVPPAEPVLQRWNRKGTVPAMIGGPIHQLNSTSGAINTFVIVKPPRASFVPTFVPSSGSIARLSGSSQTPFRVTVLWKHDSNSVLSGLLYEKSVKDSRSELAISN</sequence>